<organism evidence="1">
    <name type="scientific">Ochrobactrum sp. PW1</name>
    <dbReference type="NCBI Taxonomy" id="1882222"/>
    <lineage>
        <taxon>Bacteria</taxon>
        <taxon>Pseudomonadati</taxon>
        <taxon>Pseudomonadota</taxon>
        <taxon>Alphaproteobacteria</taxon>
        <taxon>Hyphomicrobiales</taxon>
        <taxon>Brucellaceae</taxon>
        <taxon>Brucella/Ochrobactrum group</taxon>
        <taxon>Ochrobactrum</taxon>
    </lineage>
</organism>
<dbReference type="Pfam" id="PF05159">
    <property type="entry name" value="Capsule_synth"/>
    <property type="match status" value="1"/>
</dbReference>
<dbReference type="AlphaFoldDB" id="A0A292GN87"/>
<sequence>MTPSLPLLRAPPFPDADASVAQVGAVQALPEAEADALLSRIRAARVGGSFWSPPAEIAAPASMVLRPRDPAEIAELLAALDPEQRRSALWLGNGLKALDHALAALTRREGGSFRSEVDPWSALDGTGLLKAHGDDEWTALAAIAGVPVQVLSPGTFGAPGEDAATLRRRAAKAIAAAHYRDPFHDTAATLGATIDLLAEWRRVLEGNRGIVAACGMAWWKREEIRRFLWAPGQKLKLVSRSRRALAIARRQSGAVAIWPSRISPGLLAQARKDKVPLVRVEDGFVRSVGLGSNLVPPLSVVVDRRGIHFDPTAPSDLEAILATSAFPPELIDRARTLRETIVSAGISKYAAGSESALPPRETGRRVVLVPGQVEDDMSVLAGGGGLHSNLELLRRVRALEPEAEIWWRPHPDVDAGHRVGAVADAEALRHADRIVREGGMAPLLDAVDAVHVLTSLTGFEALMRGREVTCHGTPFYSGWGLTRDLGAIPARRGRPLSLDALVAGVLLLYPRYLDPVTGLPCPPEVLVDRIVHKHAPNRQGWIEPLRRLQGRLMAAIR</sequence>
<protein>
    <submittedName>
        <fullName evidence="1">Capsule polysaccharide biosynthesis protein</fullName>
    </submittedName>
</protein>
<dbReference type="InterPro" id="IPR007833">
    <property type="entry name" value="Capsule_polysaccharide_synth"/>
</dbReference>
<evidence type="ECO:0000313" key="1">
    <source>
        <dbReference type="EMBL" id="BBA74308.1"/>
    </source>
</evidence>
<dbReference type="GO" id="GO:0015774">
    <property type="term" value="P:polysaccharide transport"/>
    <property type="evidence" value="ECO:0007669"/>
    <property type="project" value="InterPro"/>
</dbReference>
<dbReference type="GO" id="GO:0000271">
    <property type="term" value="P:polysaccharide biosynthetic process"/>
    <property type="evidence" value="ECO:0007669"/>
    <property type="project" value="InterPro"/>
</dbReference>
<proteinExistence type="predicted"/>
<dbReference type="CDD" id="cd16439">
    <property type="entry name" value="beta_Kdo_transferase_KpsC_2"/>
    <property type="match status" value="1"/>
</dbReference>
<dbReference type="EMBL" id="LC171369">
    <property type="protein sequence ID" value="BBA74308.1"/>
    <property type="molecule type" value="Genomic_DNA"/>
</dbReference>
<accession>A0A292GN87</accession>
<name>A0A292GN87_9HYPH</name>
<reference evidence="1" key="1">
    <citation type="submission" date="2016-07" db="EMBL/GenBank/DDBJ databases">
        <title>Genomics reveals synergistic degradation of pyrene by five bacteria in a mangrove sediment-derived bacterial consortium.</title>
        <authorList>
            <person name="Wanapaisan P."/>
            <person name="Vejarano F."/>
            <person name="Chakraborty J."/>
            <person name="Shintani M."/>
            <person name="Muangchinda C."/>
            <person name="Laothamteep N."/>
            <person name="Suzuki-Minakuchi C."/>
            <person name="Inoue K."/>
            <person name="Nojiri H."/>
            <person name="Pinyakong O."/>
        </authorList>
    </citation>
    <scope>NUCLEOTIDE SEQUENCE</scope>
    <source>
        <strain evidence="1">PW1</strain>
    </source>
</reference>